<protein>
    <submittedName>
        <fullName evidence="3">Glycosyl transferase family 1</fullName>
    </submittedName>
</protein>
<name>A0A429Z983_9ENTE</name>
<gene>
    <name evidence="3" type="ORF">C7P63_04125</name>
</gene>
<evidence type="ECO:0000256" key="1">
    <source>
        <dbReference type="ARBA" id="ARBA00022679"/>
    </source>
</evidence>
<evidence type="ECO:0000259" key="2">
    <source>
        <dbReference type="Pfam" id="PF00534"/>
    </source>
</evidence>
<evidence type="ECO:0000313" key="3">
    <source>
        <dbReference type="EMBL" id="RST90269.1"/>
    </source>
</evidence>
<dbReference type="PANTHER" id="PTHR46401:SF2">
    <property type="entry name" value="GLYCOSYLTRANSFERASE WBBK-RELATED"/>
    <property type="match status" value="1"/>
</dbReference>
<dbReference type="Proteomes" id="UP000277864">
    <property type="component" value="Unassembled WGS sequence"/>
</dbReference>
<dbReference type="GO" id="GO:0016757">
    <property type="term" value="F:glycosyltransferase activity"/>
    <property type="evidence" value="ECO:0007669"/>
    <property type="project" value="InterPro"/>
</dbReference>
<dbReference type="AlphaFoldDB" id="A0A429Z983"/>
<feature type="domain" description="Glycosyl transferase family 1" evidence="2">
    <location>
        <begin position="208"/>
        <end position="329"/>
    </location>
</feature>
<dbReference type="PANTHER" id="PTHR46401">
    <property type="entry name" value="GLYCOSYLTRANSFERASE WBBK-RELATED"/>
    <property type="match status" value="1"/>
</dbReference>
<dbReference type="Gene3D" id="3.40.50.2000">
    <property type="entry name" value="Glycogen Phosphorylase B"/>
    <property type="match status" value="2"/>
</dbReference>
<dbReference type="CDD" id="cd03801">
    <property type="entry name" value="GT4_PimA-like"/>
    <property type="match status" value="1"/>
</dbReference>
<keyword evidence="1 3" id="KW-0808">Transferase</keyword>
<dbReference type="RefSeq" id="WP_125942882.1">
    <property type="nucleotide sequence ID" value="NZ_PXZH01000001.1"/>
</dbReference>
<keyword evidence="4" id="KW-1185">Reference proteome</keyword>
<evidence type="ECO:0000313" key="4">
    <source>
        <dbReference type="Proteomes" id="UP000277864"/>
    </source>
</evidence>
<reference evidence="3 4" key="1">
    <citation type="submission" date="2018-03" db="EMBL/GenBank/DDBJ databases">
        <authorList>
            <person name="Gulvik C.A."/>
        </authorList>
    </citation>
    <scope>NUCLEOTIDE SEQUENCE [LARGE SCALE GENOMIC DNA]</scope>
    <source>
        <strain evidence="3 4">JCM 31581</strain>
    </source>
</reference>
<accession>A0A429Z983</accession>
<sequence length="403" mass="46432">MKILHIIAQLPSKTGSGVYFTNIIKNLSHTAEQACVYGCFSDYDYEVLPKDRQYPVLFPNEEAPFLLPGMSDVMPYPSTVYGEMTEEMIEQWQRVFEKKVKEAYADFQPDIIICHHLWMLTSLVRSWFKTDKVYAFCHGTDARQAEQHPQLKERYVKNLGELDQVFSLSSLQNQRISDIFNIPLDKIQVIGGGYDETIFYPPTNKTKNECIEVVYAGKISQAKGVFQLVEAFEQIIKRHAFARLSIIGNVGPEDQAWFKHYTDRYPQIRVFNVDNQRALADCFRQADVFVLPSYFEGLGLVAIESLACGNRVVVTDIPALKQQLGEQVNDSGVIEYVSLPRLYNKDEPYPEDLEDFRRRLANALCKQIIFVENEQPIDPAIFEKIEENSWSQLIKKLLPFLVK</sequence>
<comment type="caution">
    <text evidence="3">The sequence shown here is derived from an EMBL/GenBank/DDBJ whole genome shotgun (WGS) entry which is preliminary data.</text>
</comment>
<organism evidence="3 4">
    <name type="scientific">Vagococcus humatus</name>
    <dbReference type="NCBI Taxonomy" id="1889241"/>
    <lineage>
        <taxon>Bacteria</taxon>
        <taxon>Bacillati</taxon>
        <taxon>Bacillota</taxon>
        <taxon>Bacilli</taxon>
        <taxon>Lactobacillales</taxon>
        <taxon>Enterococcaceae</taxon>
        <taxon>Vagococcus</taxon>
    </lineage>
</organism>
<dbReference type="SUPFAM" id="SSF53756">
    <property type="entry name" value="UDP-Glycosyltransferase/glycogen phosphorylase"/>
    <property type="match status" value="1"/>
</dbReference>
<dbReference type="EMBL" id="PXZH01000001">
    <property type="protein sequence ID" value="RST90269.1"/>
    <property type="molecule type" value="Genomic_DNA"/>
</dbReference>
<dbReference type="OrthoDB" id="9804196at2"/>
<proteinExistence type="predicted"/>
<dbReference type="Pfam" id="PF00534">
    <property type="entry name" value="Glycos_transf_1"/>
    <property type="match status" value="1"/>
</dbReference>
<dbReference type="InterPro" id="IPR001296">
    <property type="entry name" value="Glyco_trans_1"/>
</dbReference>